<dbReference type="EMBL" id="JAJGCB010000003">
    <property type="protein sequence ID" value="KAJ8994133.1"/>
    <property type="molecule type" value="Genomic_DNA"/>
</dbReference>
<evidence type="ECO:0000313" key="2">
    <source>
        <dbReference type="EMBL" id="KAJ8994133.1"/>
    </source>
</evidence>
<dbReference type="AlphaFoldDB" id="A0AAN6EZK9"/>
<accession>A0AAN6EZK9</accession>
<comment type="caution">
    <text evidence="2">The sequence shown here is derived from an EMBL/GenBank/DDBJ whole genome shotgun (WGS) entry which is preliminary data.</text>
</comment>
<dbReference type="Pfam" id="PF25545">
    <property type="entry name" value="DUF7924"/>
    <property type="match status" value="1"/>
</dbReference>
<evidence type="ECO:0000259" key="1">
    <source>
        <dbReference type="Pfam" id="PF25545"/>
    </source>
</evidence>
<name>A0AAN6EZK9_EXODE</name>
<gene>
    <name evidence="2" type="ORF">HRR80_002628</name>
</gene>
<dbReference type="InterPro" id="IPR057684">
    <property type="entry name" value="DUF7924"/>
</dbReference>
<feature type="domain" description="DUF7924" evidence="1">
    <location>
        <begin position="74"/>
        <end position="250"/>
    </location>
</feature>
<reference evidence="2" key="1">
    <citation type="submission" date="2023-01" db="EMBL/GenBank/DDBJ databases">
        <title>Exophiala dermititidis isolated from Cystic Fibrosis Patient.</title>
        <authorList>
            <person name="Kurbessoian T."/>
            <person name="Crocker A."/>
            <person name="Murante D."/>
            <person name="Hogan D.A."/>
            <person name="Stajich J.E."/>
        </authorList>
    </citation>
    <scope>NUCLEOTIDE SEQUENCE</scope>
    <source>
        <strain evidence="2">Ex8</strain>
    </source>
</reference>
<evidence type="ECO:0000313" key="3">
    <source>
        <dbReference type="Proteomes" id="UP001161757"/>
    </source>
</evidence>
<organism evidence="2 3">
    <name type="scientific">Exophiala dermatitidis</name>
    <name type="common">Black yeast-like fungus</name>
    <name type="synonym">Wangiella dermatitidis</name>
    <dbReference type="NCBI Taxonomy" id="5970"/>
    <lineage>
        <taxon>Eukaryota</taxon>
        <taxon>Fungi</taxon>
        <taxon>Dikarya</taxon>
        <taxon>Ascomycota</taxon>
        <taxon>Pezizomycotina</taxon>
        <taxon>Eurotiomycetes</taxon>
        <taxon>Chaetothyriomycetidae</taxon>
        <taxon>Chaetothyriales</taxon>
        <taxon>Herpotrichiellaceae</taxon>
        <taxon>Exophiala</taxon>
    </lineage>
</organism>
<proteinExistence type="predicted"/>
<dbReference type="Proteomes" id="UP001161757">
    <property type="component" value="Unassembled WGS sequence"/>
</dbReference>
<sequence>MPYGEVRHHSPESAKLVQRVRAQKHISSKGITRLIAPLLLQVSRKHGIINFGTNSAFHQDSVPHGLPGFEMEGSWRTKLPTPKPTFTFGYSSDAFTSHELELQRGIIANSRNEPCDLDKLSQPVPDVFWPFLVLESHEGSMAAARNACADSAAACNNAPMVFAAAVQQPAKRYHDLDFLWGLSKAAQSFSLAINGKTACLNTHNSEGCLPHGMATIRTYRLDDERDVEAMAARIRSILIWAENCRLQSILDLLQGFDKRVELAKDSVMVTQEVYVPPQLEMRSQPSRKRRGVIRNVIVDSLPRWAREF</sequence>
<protein>
    <recommendedName>
        <fullName evidence="1">DUF7924 domain-containing protein</fullName>
    </recommendedName>
</protein>